<accession>A0A8J2K6I2</accession>
<proteinExistence type="predicted"/>
<comment type="caution">
    <text evidence="2">The sequence shown here is derived from an EMBL/GenBank/DDBJ whole genome shotgun (WGS) entry which is preliminary data.</text>
</comment>
<gene>
    <name evidence="2" type="ORF">AFUS01_LOCUS19122</name>
</gene>
<dbReference type="Proteomes" id="UP000708208">
    <property type="component" value="Unassembled WGS sequence"/>
</dbReference>
<name>A0A8J2K6I2_9HEXA</name>
<dbReference type="EMBL" id="CAJVCH010195127">
    <property type="protein sequence ID" value="CAG7730479.1"/>
    <property type="molecule type" value="Genomic_DNA"/>
</dbReference>
<keyword evidence="3" id="KW-1185">Reference proteome</keyword>
<dbReference type="AlphaFoldDB" id="A0A8J2K6I2"/>
<evidence type="ECO:0000313" key="2">
    <source>
        <dbReference type="EMBL" id="CAG7730479.1"/>
    </source>
</evidence>
<evidence type="ECO:0000256" key="1">
    <source>
        <dbReference type="SAM" id="MobiDB-lite"/>
    </source>
</evidence>
<sequence length="103" mass="10977">TLLNSIKTSVAVSHSQHSIIKIVVASCWGSELDEIKDGSLGNRTRSVLTPSIEAVSISSTSPSSEGVGTTLVRKRRGARRETTTRKGLSNILVTTPNADRCID</sequence>
<feature type="non-terminal residue" evidence="2">
    <location>
        <position position="103"/>
    </location>
</feature>
<feature type="region of interest" description="Disordered" evidence="1">
    <location>
        <begin position="58"/>
        <end position="83"/>
    </location>
</feature>
<protein>
    <submittedName>
        <fullName evidence="2">Uncharacterized protein</fullName>
    </submittedName>
</protein>
<feature type="compositionally biased region" description="Polar residues" evidence="1">
    <location>
        <begin position="58"/>
        <end position="67"/>
    </location>
</feature>
<reference evidence="2" key="1">
    <citation type="submission" date="2021-06" db="EMBL/GenBank/DDBJ databases">
        <authorList>
            <person name="Hodson N. C."/>
            <person name="Mongue J. A."/>
            <person name="Jaron S. K."/>
        </authorList>
    </citation>
    <scope>NUCLEOTIDE SEQUENCE</scope>
</reference>
<evidence type="ECO:0000313" key="3">
    <source>
        <dbReference type="Proteomes" id="UP000708208"/>
    </source>
</evidence>
<feature type="non-terminal residue" evidence="2">
    <location>
        <position position="1"/>
    </location>
</feature>
<organism evidence="2 3">
    <name type="scientific">Allacma fusca</name>
    <dbReference type="NCBI Taxonomy" id="39272"/>
    <lineage>
        <taxon>Eukaryota</taxon>
        <taxon>Metazoa</taxon>
        <taxon>Ecdysozoa</taxon>
        <taxon>Arthropoda</taxon>
        <taxon>Hexapoda</taxon>
        <taxon>Collembola</taxon>
        <taxon>Symphypleona</taxon>
        <taxon>Sminthuridae</taxon>
        <taxon>Allacma</taxon>
    </lineage>
</organism>